<dbReference type="AlphaFoldDB" id="A0ABD3A5F2"/>
<dbReference type="GO" id="GO:0005509">
    <property type="term" value="F:calcium ion binding"/>
    <property type="evidence" value="ECO:0007669"/>
    <property type="project" value="UniProtKB-ARBA"/>
</dbReference>
<dbReference type="EMBL" id="JBJUIK010000006">
    <property type="protein sequence ID" value="KAL3525765.1"/>
    <property type="molecule type" value="Genomic_DNA"/>
</dbReference>
<dbReference type="SUPFAM" id="SSF47473">
    <property type="entry name" value="EF-hand"/>
    <property type="match status" value="1"/>
</dbReference>
<accession>A0ABD3A5F2</accession>
<comment type="caution">
    <text evidence="5">The sequence shown here is derived from an EMBL/GenBank/DDBJ whole genome shotgun (WGS) entry which is preliminary data.</text>
</comment>
<dbReference type="Gene3D" id="1.10.238.10">
    <property type="entry name" value="EF-hand"/>
    <property type="match status" value="2"/>
</dbReference>
<keyword evidence="6" id="KW-1185">Reference proteome</keyword>
<gene>
    <name evidence="5" type="ORF">ACH5RR_014137</name>
</gene>
<dbReference type="PROSITE" id="PS00018">
    <property type="entry name" value="EF_HAND_1"/>
    <property type="match status" value="2"/>
</dbReference>
<sequence length="224" mass="25374">MEPERVPKSFGCLPHRNLKLSLSKSESKSNSNSNSPRTPRSPSVTSQRKSSNGIRLKSNSNSSSPRTPRSPSVTSRKSSNSIRSKEDEYQKVFRRFDFDHDGKISAFELRAYFGSIGEYMSHEEAQAVISDLDTDGDNLIDFQDFLRLMKKEGDQDDDEDLKAAFEMFEFQKGSGRITAKSLQKVLSRLGDTKSYDDCVAMIEVYDTDGKGELDFQQFQQMMMA</sequence>
<feature type="domain" description="EF-hand" evidence="4">
    <location>
        <begin position="193"/>
        <end position="224"/>
    </location>
</feature>
<name>A0ABD3A5F2_9GENT</name>
<evidence type="ECO:0000256" key="3">
    <source>
        <dbReference type="SAM" id="MobiDB-lite"/>
    </source>
</evidence>
<evidence type="ECO:0000256" key="1">
    <source>
        <dbReference type="ARBA" id="ARBA00022737"/>
    </source>
</evidence>
<dbReference type="GO" id="GO:0043226">
    <property type="term" value="C:organelle"/>
    <property type="evidence" value="ECO:0007669"/>
    <property type="project" value="UniProtKB-ARBA"/>
</dbReference>
<dbReference type="Proteomes" id="UP001630127">
    <property type="component" value="Unassembled WGS sequence"/>
</dbReference>
<proteinExistence type="predicted"/>
<dbReference type="InterPro" id="IPR011992">
    <property type="entry name" value="EF-hand-dom_pair"/>
</dbReference>
<evidence type="ECO:0000259" key="4">
    <source>
        <dbReference type="PROSITE" id="PS50222"/>
    </source>
</evidence>
<feature type="compositionally biased region" description="Low complexity" evidence="3">
    <location>
        <begin position="19"/>
        <end position="43"/>
    </location>
</feature>
<feature type="region of interest" description="Disordered" evidence="3">
    <location>
        <begin position="1"/>
        <end position="84"/>
    </location>
</feature>
<dbReference type="Pfam" id="PF00036">
    <property type="entry name" value="EF-hand_1"/>
    <property type="match status" value="1"/>
</dbReference>
<dbReference type="FunFam" id="1.10.238.10:FF:000178">
    <property type="entry name" value="Calmodulin-2 A"/>
    <property type="match status" value="1"/>
</dbReference>
<dbReference type="InterPro" id="IPR002048">
    <property type="entry name" value="EF_hand_dom"/>
</dbReference>
<dbReference type="PROSITE" id="PS50222">
    <property type="entry name" value="EF_HAND_2"/>
    <property type="match status" value="3"/>
</dbReference>
<dbReference type="SMART" id="SM00054">
    <property type="entry name" value="EFh"/>
    <property type="match status" value="4"/>
</dbReference>
<keyword evidence="2" id="KW-0106">Calcium</keyword>
<evidence type="ECO:0000313" key="6">
    <source>
        <dbReference type="Proteomes" id="UP001630127"/>
    </source>
</evidence>
<evidence type="ECO:0000256" key="2">
    <source>
        <dbReference type="ARBA" id="ARBA00022837"/>
    </source>
</evidence>
<feature type="compositionally biased region" description="Low complexity" evidence="3">
    <location>
        <begin position="57"/>
        <end position="81"/>
    </location>
</feature>
<dbReference type="InterPro" id="IPR050145">
    <property type="entry name" value="Centrin_CML-like"/>
</dbReference>
<dbReference type="CDD" id="cd00051">
    <property type="entry name" value="EFh"/>
    <property type="match status" value="1"/>
</dbReference>
<reference evidence="5 6" key="1">
    <citation type="submission" date="2024-11" db="EMBL/GenBank/DDBJ databases">
        <title>A near-complete genome assembly of Cinchona calisaya.</title>
        <authorList>
            <person name="Lian D.C."/>
            <person name="Zhao X.W."/>
            <person name="Wei L."/>
        </authorList>
    </citation>
    <scope>NUCLEOTIDE SEQUENCE [LARGE SCALE GENOMIC DNA]</scope>
    <source>
        <tissue evidence="5">Nenye</tissue>
    </source>
</reference>
<feature type="compositionally biased region" description="Polar residues" evidence="3">
    <location>
        <begin position="44"/>
        <end position="53"/>
    </location>
</feature>
<organism evidence="5 6">
    <name type="scientific">Cinchona calisaya</name>
    <dbReference type="NCBI Taxonomy" id="153742"/>
    <lineage>
        <taxon>Eukaryota</taxon>
        <taxon>Viridiplantae</taxon>
        <taxon>Streptophyta</taxon>
        <taxon>Embryophyta</taxon>
        <taxon>Tracheophyta</taxon>
        <taxon>Spermatophyta</taxon>
        <taxon>Magnoliopsida</taxon>
        <taxon>eudicotyledons</taxon>
        <taxon>Gunneridae</taxon>
        <taxon>Pentapetalae</taxon>
        <taxon>asterids</taxon>
        <taxon>lamiids</taxon>
        <taxon>Gentianales</taxon>
        <taxon>Rubiaceae</taxon>
        <taxon>Cinchonoideae</taxon>
        <taxon>Cinchoneae</taxon>
        <taxon>Cinchona</taxon>
    </lineage>
</organism>
<feature type="domain" description="EF-hand" evidence="4">
    <location>
        <begin position="84"/>
        <end position="119"/>
    </location>
</feature>
<dbReference type="Pfam" id="PF13499">
    <property type="entry name" value="EF-hand_7"/>
    <property type="match status" value="1"/>
</dbReference>
<dbReference type="InterPro" id="IPR018247">
    <property type="entry name" value="EF_Hand_1_Ca_BS"/>
</dbReference>
<feature type="domain" description="EF-hand" evidence="4">
    <location>
        <begin position="120"/>
        <end position="155"/>
    </location>
</feature>
<dbReference type="PANTHER" id="PTHR23050">
    <property type="entry name" value="CALCIUM BINDING PROTEIN"/>
    <property type="match status" value="1"/>
</dbReference>
<evidence type="ECO:0000313" key="5">
    <source>
        <dbReference type="EMBL" id="KAL3525765.1"/>
    </source>
</evidence>
<keyword evidence="1" id="KW-0677">Repeat</keyword>
<protein>
    <recommendedName>
        <fullName evidence="4">EF-hand domain-containing protein</fullName>
    </recommendedName>
</protein>